<feature type="compositionally biased region" description="Basic and acidic residues" evidence="1">
    <location>
        <begin position="370"/>
        <end position="383"/>
    </location>
</feature>
<gene>
    <name evidence="3" type="ORF">IMSHALPRED_005837</name>
</gene>
<protein>
    <recommendedName>
        <fullName evidence="2">Gfd2/YDR514C-like C-terminal domain-containing protein</fullName>
    </recommendedName>
</protein>
<feature type="region of interest" description="Disordered" evidence="1">
    <location>
        <begin position="323"/>
        <end position="425"/>
    </location>
</feature>
<organism evidence="3 4">
    <name type="scientific">Imshaugia aleurites</name>
    <dbReference type="NCBI Taxonomy" id="172621"/>
    <lineage>
        <taxon>Eukaryota</taxon>
        <taxon>Fungi</taxon>
        <taxon>Dikarya</taxon>
        <taxon>Ascomycota</taxon>
        <taxon>Pezizomycotina</taxon>
        <taxon>Lecanoromycetes</taxon>
        <taxon>OSLEUM clade</taxon>
        <taxon>Lecanoromycetidae</taxon>
        <taxon>Lecanorales</taxon>
        <taxon>Lecanorineae</taxon>
        <taxon>Parmeliaceae</taxon>
        <taxon>Imshaugia</taxon>
    </lineage>
</organism>
<keyword evidence="4" id="KW-1185">Reference proteome</keyword>
<dbReference type="Proteomes" id="UP000664534">
    <property type="component" value="Unassembled WGS sequence"/>
</dbReference>
<sequence>MTVRDSTRRESPDGHVLYIEELRRHLGVRTDASDCSPSPATTEARPEVLLIGHDMHGDFQKMGKDRMDLQKFFRYSGCVDTQVIIEDTGSRMGKSLSDLMSHYDLYELELKAPMCSKKSAKFVYLGAHCAGNDAVATLKGSICQTFDLTLNTPGRKNSVSEEDLPSHWFDKPLKGMNGNMILLAYDTEGVETANYKPKVPNRTSEHGFAWLRVADIAHIPPGERGENWFPFIRARHWINQDFRNFENRFYCIGNPNGFWPMYGKSQYYHVSEGPAPFHKLFEELARLPPGAVEGVGTLEEATTVLEQMSLGENAPVFDHTMVDRRGNKPTLRGNTVRDRGIAPNLRGESARGSWNMFSNRGKNPRQRGSFARDRGDMASERGKSPRYRGSFVRGRGDMASDRGMNLKNRDSLAGGRGNMASSRGKHPTYRHACAWGTGEMANNEGKNPNFLAKYLSL</sequence>
<dbReference type="EMBL" id="CAJPDT010000032">
    <property type="protein sequence ID" value="CAF9923046.1"/>
    <property type="molecule type" value="Genomic_DNA"/>
</dbReference>
<dbReference type="AlphaFoldDB" id="A0A8H3FL86"/>
<dbReference type="PANTHER" id="PTHR28083">
    <property type="entry name" value="GOOD FOR FULL DBP5 ACTIVITY PROTEIN 2"/>
    <property type="match status" value="1"/>
</dbReference>
<name>A0A8H3FL86_9LECA</name>
<comment type="caution">
    <text evidence="3">The sequence shown here is derived from an EMBL/GenBank/DDBJ whole genome shotgun (WGS) entry which is preliminary data.</text>
</comment>
<accession>A0A8H3FL86</accession>
<evidence type="ECO:0000313" key="4">
    <source>
        <dbReference type="Proteomes" id="UP000664534"/>
    </source>
</evidence>
<dbReference type="InterPro" id="IPR048519">
    <property type="entry name" value="Gfd2/YDR514C-like_C"/>
</dbReference>
<dbReference type="Pfam" id="PF21762">
    <property type="entry name" value="DEDDh_C"/>
    <property type="match status" value="1"/>
</dbReference>
<evidence type="ECO:0000313" key="3">
    <source>
        <dbReference type="EMBL" id="CAF9923046.1"/>
    </source>
</evidence>
<evidence type="ECO:0000256" key="1">
    <source>
        <dbReference type="SAM" id="MobiDB-lite"/>
    </source>
</evidence>
<feature type="domain" description="Gfd2/YDR514C-like C-terminal" evidence="2">
    <location>
        <begin position="200"/>
        <end position="284"/>
    </location>
</feature>
<reference evidence="3" key="1">
    <citation type="submission" date="2021-03" db="EMBL/GenBank/DDBJ databases">
        <authorList>
            <person name="Tagirdzhanova G."/>
        </authorList>
    </citation>
    <scope>NUCLEOTIDE SEQUENCE</scope>
</reference>
<dbReference type="OrthoDB" id="5953249at2759"/>
<dbReference type="PANTHER" id="PTHR28083:SF1">
    <property type="entry name" value="GOOD FOR FULL DBP5 ACTIVITY PROTEIN 2"/>
    <property type="match status" value="1"/>
</dbReference>
<proteinExistence type="predicted"/>
<dbReference type="InterPro" id="IPR040151">
    <property type="entry name" value="Gfd2/YDR514C-like"/>
</dbReference>
<evidence type="ECO:0000259" key="2">
    <source>
        <dbReference type="Pfam" id="PF21762"/>
    </source>
</evidence>
<dbReference type="GO" id="GO:0005634">
    <property type="term" value="C:nucleus"/>
    <property type="evidence" value="ECO:0007669"/>
    <property type="project" value="TreeGrafter"/>
</dbReference>